<reference evidence="6" key="1">
    <citation type="submission" date="2024-02" db="UniProtKB">
        <authorList>
            <consortium name="WormBaseParasite"/>
        </authorList>
    </citation>
    <scope>IDENTIFICATION</scope>
</reference>
<proteinExistence type="predicted"/>
<keyword evidence="5" id="KW-1185">Reference proteome</keyword>
<keyword evidence="3" id="KW-1133">Transmembrane helix</keyword>
<dbReference type="AlphaFoldDB" id="A0AAF3F1G2"/>
<dbReference type="GO" id="GO:0016020">
    <property type="term" value="C:membrane"/>
    <property type="evidence" value="ECO:0007669"/>
    <property type="project" value="UniProtKB-SubCell"/>
</dbReference>
<dbReference type="PANTHER" id="PTHR15407:SF28">
    <property type="entry name" value="RIBITOL-5-PHOSPHATE TRANSFERASE FKTN"/>
    <property type="match status" value="1"/>
</dbReference>
<keyword evidence="4" id="KW-0472">Membrane</keyword>
<accession>A0AAF3F1G2</accession>
<dbReference type="PANTHER" id="PTHR15407">
    <property type="entry name" value="FUKUTIN-RELATED"/>
    <property type="match status" value="1"/>
</dbReference>
<evidence type="ECO:0000313" key="6">
    <source>
        <dbReference type="WBParaSite" id="MBELARI_LOCUS2020"/>
    </source>
</evidence>
<protein>
    <recommendedName>
        <fullName evidence="7">Fukutin</fullName>
    </recommendedName>
</protein>
<name>A0AAF3F1G2_9BILA</name>
<keyword evidence="2" id="KW-0812">Transmembrane</keyword>
<sequence>MPKFLFSSKTNVKSVIVELENHSEIAKFWRYSRKIECKNIAINRGGPTMETIQISENKNSSFISTKETFLERMRRIVTEKPKKDWGDWRRKIPLEAFGEIVHLRDLIITHNMTPFLFFGSLLGWYRECSIITHTQDFDFGIRVIEMNEKFLKAIETIEAPFWAERRLGLRNESLEYTVKSLKYHFPVDIFFLYDTDNFTYAAGQSPGLTSYRFSWPKIIDDEICAGELFNHFFYVPCEIDRHIVHEFGAEWKKDRPSRHFSWSSGAKNSKIHKRYPKFMRKQVEKFY</sequence>
<evidence type="ECO:0000256" key="3">
    <source>
        <dbReference type="ARBA" id="ARBA00022989"/>
    </source>
</evidence>
<dbReference type="Proteomes" id="UP000887575">
    <property type="component" value="Unassembled WGS sequence"/>
</dbReference>
<comment type="subcellular location">
    <subcellularLocation>
        <location evidence="1">Membrane</location>
        <topology evidence="1">Single-pass membrane protein</topology>
    </subcellularLocation>
</comment>
<evidence type="ECO:0000313" key="5">
    <source>
        <dbReference type="Proteomes" id="UP000887575"/>
    </source>
</evidence>
<dbReference type="WBParaSite" id="MBELARI_LOCUS2020">
    <property type="protein sequence ID" value="MBELARI_LOCUS2020"/>
    <property type="gene ID" value="MBELARI_LOCUS2020"/>
</dbReference>
<evidence type="ECO:0008006" key="7">
    <source>
        <dbReference type="Google" id="ProtNLM"/>
    </source>
</evidence>
<evidence type="ECO:0000256" key="4">
    <source>
        <dbReference type="ARBA" id="ARBA00023136"/>
    </source>
</evidence>
<dbReference type="InterPro" id="IPR009644">
    <property type="entry name" value="FKTN/MNN4/W02B3.4-1"/>
</dbReference>
<evidence type="ECO:0000256" key="2">
    <source>
        <dbReference type="ARBA" id="ARBA00022692"/>
    </source>
</evidence>
<evidence type="ECO:0000256" key="1">
    <source>
        <dbReference type="ARBA" id="ARBA00004167"/>
    </source>
</evidence>
<organism evidence="5 6">
    <name type="scientific">Mesorhabditis belari</name>
    <dbReference type="NCBI Taxonomy" id="2138241"/>
    <lineage>
        <taxon>Eukaryota</taxon>
        <taxon>Metazoa</taxon>
        <taxon>Ecdysozoa</taxon>
        <taxon>Nematoda</taxon>
        <taxon>Chromadorea</taxon>
        <taxon>Rhabditida</taxon>
        <taxon>Rhabditina</taxon>
        <taxon>Rhabditomorpha</taxon>
        <taxon>Rhabditoidea</taxon>
        <taxon>Rhabditidae</taxon>
        <taxon>Mesorhabditinae</taxon>
        <taxon>Mesorhabditis</taxon>
    </lineage>
</organism>